<sequence>MRMYAHKGYVIGGILVVFILTLLSLSDTYQWRMPGPLNTGHEKLQCNECHELAKHGFRAQIQANIDYLFGKRTSLVSFNFESPGNKDCLSCHEREDDNHPVYRFNEPRFSDARKAIVPQYCTSCHKEHSGVRVSSDIDYCQHCHEDIEVKNDPLDISHADLVVLKDWHTCLACHDFHGNHIMKVATKIKYMKAQKLIKNYFAGGKDPYSEKKYEQSQETRYDNKPN</sequence>
<dbReference type="GO" id="GO:0030313">
    <property type="term" value="C:cell envelope"/>
    <property type="evidence" value="ECO:0007669"/>
    <property type="project" value="UniProtKB-SubCell"/>
</dbReference>
<dbReference type="GO" id="GO:0046872">
    <property type="term" value="F:metal ion binding"/>
    <property type="evidence" value="ECO:0007669"/>
    <property type="project" value="UniProtKB-KW"/>
</dbReference>
<evidence type="ECO:0000256" key="4">
    <source>
        <dbReference type="ARBA" id="ARBA00022723"/>
    </source>
</evidence>
<dbReference type="Pfam" id="PF14537">
    <property type="entry name" value="Cytochrom_c3_2"/>
    <property type="match status" value="1"/>
</dbReference>
<dbReference type="InterPro" id="IPR036280">
    <property type="entry name" value="Multihaem_cyt_sf"/>
</dbReference>
<feature type="domain" description="Tetrahaem cytochrome" evidence="8">
    <location>
        <begin position="83"/>
        <end position="145"/>
    </location>
</feature>
<evidence type="ECO:0000256" key="1">
    <source>
        <dbReference type="ARBA" id="ARBA00004196"/>
    </source>
</evidence>
<evidence type="ECO:0000256" key="5">
    <source>
        <dbReference type="ARBA" id="ARBA00022982"/>
    </source>
</evidence>
<dbReference type="AlphaFoldDB" id="A0A3B1ACU7"/>
<comment type="subcellular location">
    <subcellularLocation>
        <location evidence="1">Cell envelope</location>
    </subcellularLocation>
</comment>
<dbReference type="SUPFAM" id="SSF48695">
    <property type="entry name" value="Multiheme cytochromes"/>
    <property type="match status" value="1"/>
</dbReference>
<evidence type="ECO:0000256" key="2">
    <source>
        <dbReference type="ARBA" id="ARBA00022448"/>
    </source>
</evidence>
<dbReference type="Gene3D" id="3.90.10.10">
    <property type="entry name" value="Cytochrome C3"/>
    <property type="match status" value="1"/>
</dbReference>
<reference evidence="9" key="1">
    <citation type="submission" date="2018-06" db="EMBL/GenBank/DDBJ databases">
        <authorList>
            <person name="Zhirakovskaya E."/>
        </authorList>
    </citation>
    <scope>NUCLEOTIDE SEQUENCE</scope>
</reference>
<proteinExistence type="predicted"/>
<gene>
    <name evidence="9" type="ORF">MNBD_GAMMA23-2507</name>
</gene>
<dbReference type="InterPro" id="IPR012286">
    <property type="entry name" value="Tetrahaem_cytochrome"/>
</dbReference>
<evidence type="ECO:0000256" key="3">
    <source>
        <dbReference type="ARBA" id="ARBA00022617"/>
    </source>
</evidence>
<feature type="compositionally biased region" description="Basic and acidic residues" evidence="7">
    <location>
        <begin position="207"/>
        <end position="226"/>
    </location>
</feature>
<evidence type="ECO:0000313" key="9">
    <source>
        <dbReference type="EMBL" id="VAW97873.1"/>
    </source>
</evidence>
<keyword evidence="3" id="KW-0349">Heme</keyword>
<keyword evidence="6" id="KW-0408">Iron</keyword>
<keyword evidence="5" id="KW-0249">Electron transport</keyword>
<evidence type="ECO:0000256" key="7">
    <source>
        <dbReference type="SAM" id="MobiDB-lite"/>
    </source>
</evidence>
<feature type="region of interest" description="Disordered" evidence="7">
    <location>
        <begin position="205"/>
        <end position="226"/>
    </location>
</feature>
<accession>A0A3B1ACU7</accession>
<evidence type="ECO:0000259" key="8">
    <source>
        <dbReference type="Pfam" id="PF14537"/>
    </source>
</evidence>
<name>A0A3B1ACU7_9ZZZZ</name>
<evidence type="ECO:0000256" key="6">
    <source>
        <dbReference type="ARBA" id="ARBA00023004"/>
    </source>
</evidence>
<dbReference type="EMBL" id="UOFT01000062">
    <property type="protein sequence ID" value="VAW97873.1"/>
    <property type="molecule type" value="Genomic_DNA"/>
</dbReference>
<protein>
    <recommendedName>
        <fullName evidence="8">Tetrahaem cytochrome domain-containing protein</fullName>
    </recommendedName>
</protein>
<organism evidence="9">
    <name type="scientific">hydrothermal vent metagenome</name>
    <dbReference type="NCBI Taxonomy" id="652676"/>
    <lineage>
        <taxon>unclassified sequences</taxon>
        <taxon>metagenomes</taxon>
        <taxon>ecological metagenomes</taxon>
    </lineage>
</organism>
<keyword evidence="2" id="KW-0813">Transport</keyword>
<keyword evidence="4" id="KW-0479">Metal-binding</keyword>